<evidence type="ECO:0000313" key="2">
    <source>
        <dbReference type="EMBL" id="RKN22592.1"/>
    </source>
</evidence>
<feature type="compositionally biased region" description="Acidic residues" evidence="1">
    <location>
        <begin position="1"/>
        <end position="11"/>
    </location>
</feature>
<proteinExistence type="predicted"/>
<accession>A0ABX9RG80</accession>
<dbReference type="InterPro" id="IPR011989">
    <property type="entry name" value="ARM-like"/>
</dbReference>
<comment type="caution">
    <text evidence="2">The sequence shown here is derived from an EMBL/GenBank/DDBJ whole genome shotgun (WGS) entry which is preliminary data.</text>
</comment>
<dbReference type="Gene3D" id="1.25.10.10">
    <property type="entry name" value="Leucine-rich Repeat Variant"/>
    <property type="match status" value="1"/>
</dbReference>
<evidence type="ECO:0000313" key="3">
    <source>
        <dbReference type="Proteomes" id="UP000271548"/>
    </source>
</evidence>
<dbReference type="Proteomes" id="UP000271548">
    <property type="component" value="Unassembled WGS sequence"/>
</dbReference>
<sequence length="693" mass="77616">MPIDDENDPEEGVGTRSVYDHPTLRRLLSPPRSSFRIDDLTNAGPSAFGDHATVIGSISLDRSERRKEFFSDRVSDLTRRCRTFIQPQYFADLQQRLRRNRIVGIAGLPKTGRMTAACIALAEHRSADLVRRIFPRGADIVAHLREDPEIIEKGSCYIIEIADRQLTDVLRSLEPIFEGRDSSAIIIRDLRSSEDELHRAEVFHEPPDASLEIFRRHLALYLDGKCVADCGTCAGNCHEAYVSELLTEPVKRSIGLMRSPRECAHYAERIAAELPRGQAIAAILPSEARRRREEARRILLLTERPDEGYHNRSVQHRRALRIAYAVFAGQPMASVSEGAGLLLEKLDHLFAEPVIGRPALLNDLPSLLGRELCSDWHRPVDEACSTQRVTRVAQVDAEVVTAMLDVAWNDFDNTRPALIEWVDELASHPELGFSECAAVAAGIFATHDFDHVYSRVIRRWARDRRWRVRRTAAAAMVSTANLDGADQLGLASNRHVRALVNAEIENLARSTSPLERDTAAMVWGLGYISRNPSQAARALTVVATNATGWRTRNVSDAIERLFGTIGNSWTIGMLSWWLDSSNPALRRHAAQAFFDWVDRLAPTSRRRELFALLDAGPTQVDHMASLWRVVLLDPRFSVTAWQHLAEWLKTGASDPQLSGPIRSLIRRLAADPAIRSRLTYWLSRGSATTTSAA</sequence>
<name>A0ABX9RG80_9ACTN</name>
<dbReference type="InterPro" id="IPR016024">
    <property type="entry name" value="ARM-type_fold"/>
</dbReference>
<evidence type="ECO:0000256" key="1">
    <source>
        <dbReference type="SAM" id="MobiDB-lite"/>
    </source>
</evidence>
<dbReference type="SUPFAM" id="SSF48371">
    <property type="entry name" value="ARM repeat"/>
    <property type="match status" value="1"/>
</dbReference>
<feature type="region of interest" description="Disordered" evidence="1">
    <location>
        <begin position="1"/>
        <end position="21"/>
    </location>
</feature>
<gene>
    <name evidence="2" type="ORF">D7147_08075</name>
</gene>
<dbReference type="EMBL" id="RAZS01000002">
    <property type="protein sequence ID" value="RKN22592.1"/>
    <property type="molecule type" value="Genomic_DNA"/>
</dbReference>
<evidence type="ECO:0008006" key="4">
    <source>
        <dbReference type="Google" id="ProtNLM"/>
    </source>
</evidence>
<organism evidence="2 3">
    <name type="scientific">Micromonospora musae</name>
    <dbReference type="NCBI Taxonomy" id="1894970"/>
    <lineage>
        <taxon>Bacteria</taxon>
        <taxon>Bacillati</taxon>
        <taxon>Actinomycetota</taxon>
        <taxon>Actinomycetes</taxon>
        <taxon>Micromonosporales</taxon>
        <taxon>Micromonosporaceae</taxon>
        <taxon>Micromonospora</taxon>
    </lineage>
</organism>
<protein>
    <recommendedName>
        <fullName evidence="4">HEAT repeat domain-containing protein</fullName>
    </recommendedName>
</protein>
<keyword evidence="3" id="KW-1185">Reference proteome</keyword>
<reference evidence="2 3" key="1">
    <citation type="submission" date="2018-09" db="EMBL/GenBank/DDBJ databases">
        <title>Micromonospora sp. nov. MS1-9, isolated from a root of Musa sp.</title>
        <authorList>
            <person name="Kuncharoen N."/>
            <person name="Kudo T."/>
            <person name="Ohkuma M."/>
            <person name="Yuki M."/>
            <person name="Tanasupawat S."/>
        </authorList>
    </citation>
    <scope>NUCLEOTIDE SEQUENCE [LARGE SCALE GENOMIC DNA]</scope>
    <source>
        <strain evidence="2 3">NGC1-4</strain>
    </source>
</reference>